<sequence>MLDMISKFKNKAVSISDSDHYNESSVLIPILEGENNLCLLYEIRSENLKNQPNEICFPGGRIEKGESKENAAIRETAEELLIATESIEVIGASDILVTPFNTIIYPYIGTVKDYKGTFNNEVKEVFTVPLSFFLSSDPFCHYIDVNMQPREDFPYDLIQRGMDYKWAKGRYPVYFYVFDSRVIWGITARITYDFIRNIK</sequence>
<evidence type="ECO:0000259" key="7">
    <source>
        <dbReference type="PROSITE" id="PS51462"/>
    </source>
</evidence>
<name>A0ABT1NHU1_9FIRM</name>
<dbReference type="Proteomes" id="UP001651880">
    <property type="component" value="Unassembled WGS sequence"/>
</dbReference>
<organism evidence="8 9">
    <name type="scientific">Lutispora saccharofermentans</name>
    <dbReference type="NCBI Taxonomy" id="3024236"/>
    <lineage>
        <taxon>Bacteria</taxon>
        <taxon>Bacillati</taxon>
        <taxon>Bacillota</taxon>
        <taxon>Clostridia</taxon>
        <taxon>Lutisporales</taxon>
        <taxon>Lutisporaceae</taxon>
        <taxon>Lutispora</taxon>
    </lineage>
</organism>
<gene>
    <name evidence="8" type="ORF">LJD61_14795</name>
</gene>
<evidence type="ECO:0000256" key="2">
    <source>
        <dbReference type="ARBA" id="ARBA00001946"/>
    </source>
</evidence>
<keyword evidence="6" id="KW-0464">Manganese</keyword>
<evidence type="ECO:0000313" key="9">
    <source>
        <dbReference type="Proteomes" id="UP001651880"/>
    </source>
</evidence>
<dbReference type="InterPro" id="IPR015797">
    <property type="entry name" value="NUDIX_hydrolase-like_dom_sf"/>
</dbReference>
<keyword evidence="3" id="KW-0479">Metal-binding</keyword>
<feature type="domain" description="Nudix hydrolase" evidence="7">
    <location>
        <begin position="20"/>
        <end position="153"/>
    </location>
</feature>
<keyword evidence="9" id="KW-1185">Reference proteome</keyword>
<evidence type="ECO:0000256" key="3">
    <source>
        <dbReference type="ARBA" id="ARBA00022723"/>
    </source>
</evidence>
<keyword evidence="4" id="KW-0378">Hydrolase</keyword>
<dbReference type="Gene3D" id="3.90.79.10">
    <property type="entry name" value="Nucleoside Triphosphate Pyrophosphohydrolase"/>
    <property type="match status" value="1"/>
</dbReference>
<dbReference type="PANTHER" id="PTHR12992">
    <property type="entry name" value="NUDIX HYDROLASE"/>
    <property type="match status" value="1"/>
</dbReference>
<protein>
    <submittedName>
        <fullName evidence="8">CoA pyrophosphatase</fullName>
    </submittedName>
</protein>
<dbReference type="PANTHER" id="PTHR12992:SF11">
    <property type="entry name" value="MITOCHONDRIAL COENZYME A DIPHOSPHATASE NUDT8"/>
    <property type="match status" value="1"/>
</dbReference>
<comment type="caution">
    <text evidence="8">The sequence shown here is derived from an EMBL/GenBank/DDBJ whole genome shotgun (WGS) entry which is preliminary data.</text>
</comment>
<accession>A0ABT1NHU1</accession>
<dbReference type="CDD" id="cd03426">
    <property type="entry name" value="NUDIX_CoAse_Nudt7"/>
    <property type="match status" value="1"/>
</dbReference>
<evidence type="ECO:0000256" key="6">
    <source>
        <dbReference type="ARBA" id="ARBA00023211"/>
    </source>
</evidence>
<comment type="cofactor">
    <cofactor evidence="1">
        <name>Mn(2+)</name>
        <dbReference type="ChEBI" id="CHEBI:29035"/>
    </cofactor>
</comment>
<evidence type="ECO:0000256" key="5">
    <source>
        <dbReference type="ARBA" id="ARBA00022842"/>
    </source>
</evidence>
<reference evidence="8 9" key="1">
    <citation type="submission" date="2021-10" db="EMBL/GenBank/DDBJ databases">
        <title>Lutispora strain m25 sp. nov., a thermophilic, non-spore-forming bacterium isolated from a lab-scale methanogenic bioreactor digesting anaerobic sludge.</title>
        <authorList>
            <person name="El Houari A."/>
            <person name="Mcdonald J."/>
        </authorList>
    </citation>
    <scope>NUCLEOTIDE SEQUENCE [LARGE SCALE GENOMIC DNA]</scope>
    <source>
        <strain evidence="9">m25</strain>
    </source>
</reference>
<dbReference type="EMBL" id="JAJEKE010000015">
    <property type="protein sequence ID" value="MCQ1530807.1"/>
    <property type="molecule type" value="Genomic_DNA"/>
</dbReference>
<dbReference type="InterPro" id="IPR045121">
    <property type="entry name" value="CoAse"/>
</dbReference>
<dbReference type="InterPro" id="IPR000086">
    <property type="entry name" value="NUDIX_hydrolase_dom"/>
</dbReference>
<dbReference type="RefSeq" id="WP_255228329.1">
    <property type="nucleotide sequence ID" value="NZ_JAJEKE010000015.1"/>
</dbReference>
<dbReference type="SUPFAM" id="SSF55811">
    <property type="entry name" value="Nudix"/>
    <property type="match status" value="1"/>
</dbReference>
<evidence type="ECO:0000256" key="4">
    <source>
        <dbReference type="ARBA" id="ARBA00022801"/>
    </source>
</evidence>
<dbReference type="Pfam" id="PF00293">
    <property type="entry name" value="NUDIX"/>
    <property type="match status" value="1"/>
</dbReference>
<proteinExistence type="predicted"/>
<keyword evidence="5" id="KW-0460">Magnesium</keyword>
<comment type="cofactor">
    <cofactor evidence="2">
        <name>Mg(2+)</name>
        <dbReference type="ChEBI" id="CHEBI:18420"/>
    </cofactor>
</comment>
<evidence type="ECO:0000313" key="8">
    <source>
        <dbReference type="EMBL" id="MCQ1530807.1"/>
    </source>
</evidence>
<evidence type="ECO:0000256" key="1">
    <source>
        <dbReference type="ARBA" id="ARBA00001936"/>
    </source>
</evidence>
<dbReference type="PROSITE" id="PS51462">
    <property type="entry name" value="NUDIX"/>
    <property type="match status" value="1"/>
</dbReference>